<evidence type="ECO:0000313" key="3">
    <source>
        <dbReference type="EMBL" id="ULU08580.1"/>
    </source>
</evidence>
<proteinExistence type="predicted"/>
<evidence type="ECO:0000259" key="2">
    <source>
        <dbReference type="PROSITE" id="PS50097"/>
    </source>
</evidence>
<dbReference type="PANTHER" id="PTHR22743">
    <property type="entry name" value="MEPRIN/TRAF-LIKE MATH FAMILY-C.ELEGANS"/>
    <property type="match status" value="1"/>
</dbReference>
<dbReference type="CDD" id="cd01165">
    <property type="entry name" value="BTB_POZ"/>
    <property type="match status" value="1"/>
</dbReference>
<gene>
    <name evidence="3" type="ORF">L3Y34_019646</name>
</gene>
<dbReference type="Gene3D" id="3.30.710.10">
    <property type="entry name" value="Potassium Channel Kv1.1, Chain A"/>
    <property type="match status" value="2"/>
</dbReference>
<dbReference type="InterPro" id="IPR052664">
    <property type="entry name" value="BTB-MATH_domain_protein"/>
</dbReference>
<dbReference type="Proteomes" id="UP000827892">
    <property type="component" value="Chromosome II"/>
</dbReference>
<dbReference type="InterPro" id="IPR000210">
    <property type="entry name" value="BTB/POZ_dom"/>
</dbReference>
<dbReference type="SUPFAM" id="SSF54695">
    <property type="entry name" value="POZ domain"/>
    <property type="match status" value="2"/>
</dbReference>
<name>A0AAE9DNP4_CAEBR</name>
<sequence length="442" mass="50029">MSAGPSSSGPPSQKRRLDCSLSNSLEDSSAIKKLFDFSKNDTDLYDGIVKVEGQLFYVMKGHLARHSDFFRGLFFTNFVESREKIVELKEISAESFQIFLELISGGNGLTDSNVEGVLKISGVWFASLPFEKCQRFVIERSSFNKKEKLVLADKYNLEPLKKLLFDDVKTITDLDILLPDTEAEINGFSADTHSRITKKSLEFLKIARPRQMIMPTQIFMRDYRLQDVTSWIRERQEAEKMLAASSSNAPQLASKPSGAPKPMDFTGTDPSLTDGVVLVDGQKFHISKTHLARHSVFFETMFFEKGFQEANQKIVELKEVSAEGFQLFLELINGYNRLSDENIEAVIKCSSMWQSDIPLKKCTKFLRKKSKLSKTEKFLLADKLDIIVLKTSFIKEVQTNADMENLLGSLDVSVFKPATVEMIARKSLEINRVRQPPVIDLA</sequence>
<dbReference type="CDD" id="cd18186">
    <property type="entry name" value="BTB_POZ_ZBTB_KLHL-like"/>
    <property type="match status" value="1"/>
</dbReference>
<accession>A0AAE9DNP4</accession>
<dbReference type="PROSITE" id="PS50097">
    <property type="entry name" value="BTB"/>
    <property type="match status" value="2"/>
</dbReference>
<reference evidence="3 4" key="1">
    <citation type="submission" date="2022-05" db="EMBL/GenBank/DDBJ databases">
        <title>Chromosome-level reference genomes for two strains of Caenorhabditis briggsae: an improved platform for comparative genomics.</title>
        <authorList>
            <person name="Stevens L."/>
            <person name="Andersen E.C."/>
        </authorList>
    </citation>
    <scope>NUCLEOTIDE SEQUENCE [LARGE SCALE GENOMIC DNA]</scope>
    <source>
        <strain evidence="3">QX1410_ONT</strain>
        <tissue evidence="3">Whole-organism</tissue>
    </source>
</reference>
<evidence type="ECO:0000256" key="1">
    <source>
        <dbReference type="SAM" id="MobiDB-lite"/>
    </source>
</evidence>
<protein>
    <recommendedName>
        <fullName evidence="2">BTB domain-containing protein</fullName>
    </recommendedName>
</protein>
<dbReference type="SMART" id="SM00225">
    <property type="entry name" value="BTB"/>
    <property type="match status" value="2"/>
</dbReference>
<dbReference type="EMBL" id="CP090892">
    <property type="protein sequence ID" value="ULU08580.1"/>
    <property type="molecule type" value="Genomic_DNA"/>
</dbReference>
<dbReference type="PANTHER" id="PTHR22743:SF165">
    <property type="entry name" value="BTB AND MATH DOMAIN CONTAINING-RELATED"/>
    <property type="match status" value="1"/>
</dbReference>
<feature type="region of interest" description="Disordered" evidence="1">
    <location>
        <begin position="243"/>
        <end position="266"/>
    </location>
</feature>
<dbReference type="Pfam" id="PF00651">
    <property type="entry name" value="BTB"/>
    <property type="match status" value="2"/>
</dbReference>
<evidence type="ECO:0000313" key="4">
    <source>
        <dbReference type="Proteomes" id="UP000827892"/>
    </source>
</evidence>
<dbReference type="AlphaFoldDB" id="A0AAE9DNP4"/>
<feature type="domain" description="BTB" evidence="2">
    <location>
        <begin position="273"/>
        <end position="332"/>
    </location>
</feature>
<feature type="domain" description="BTB" evidence="2">
    <location>
        <begin position="45"/>
        <end position="112"/>
    </location>
</feature>
<organism evidence="3 4">
    <name type="scientific">Caenorhabditis briggsae</name>
    <dbReference type="NCBI Taxonomy" id="6238"/>
    <lineage>
        <taxon>Eukaryota</taxon>
        <taxon>Metazoa</taxon>
        <taxon>Ecdysozoa</taxon>
        <taxon>Nematoda</taxon>
        <taxon>Chromadorea</taxon>
        <taxon>Rhabditida</taxon>
        <taxon>Rhabditina</taxon>
        <taxon>Rhabditomorpha</taxon>
        <taxon>Rhabditoidea</taxon>
        <taxon>Rhabditidae</taxon>
        <taxon>Peloderinae</taxon>
        <taxon>Caenorhabditis</taxon>
    </lineage>
</organism>
<dbReference type="InterPro" id="IPR011333">
    <property type="entry name" value="SKP1/BTB/POZ_sf"/>
</dbReference>